<proteinExistence type="predicted"/>
<protein>
    <submittedName>
        <fullName evidence="1">Uncharacterized protein</fullName>
    </submittedName>
</protein>
<keyword evidence="2" id="KW-1185">Reference proteome</keyword>
<gene>
    <name evidence="1" type="ORF">AVEN_114472_1</name>
</gene>
<comment type="caution">
    <text evidence="1">The sequence shown here is derived from an EMBL/GenBank/DDBJ whole genome shotgun (WGS) entry which is preliminary data.</text>
</comment>
<dbReference type="AlphaFoldDB" id="A0A4Y2I4D1"/>
<name>A0A4Y2I4D1_ARAVE</name>
<evidence type="ECO:0000313" key="1">
    <source>
        <dbReference type="EMBL" id="GBM72414.1"/>
    </source>
</evidence>
<dbReference type="Proteomes" id="UP000499080">
    <property type="component" value="Unassembled WGS sequence"/>
</dbReference>
<evidence type="ECO:0000313" key="2">
    <source>
        <dbReference type="Proteomes" id="UP000499080"/>
    </source>
</evidence>
<organism evidence="1 2">
    <name type="scientific">Araneus ventricosus</name>
    <name type="common">Orbweaver spider</name>
    <name type="synonym">Epeira ventricosa</name>
    <dbReference type="NCBI Taxonomy" id="182803"/>
    <lineage>
        <taxon>Eukaryota</taxon>
        <taxon>Metazoa</taxon>
        <taxon>Ecdysozoa</taxon>
        <taxon>Arthropoda</taxon>
        <taxon>Chelicerata</taxon>
        <taxon>Arachnida</taxon>
        <taxon>Araneae</taxon>
        <taxon>Araneomorphae</taxon>
        <taxon>Entelegynae</taxon>
        <taxon>Araneoidea</taxon>
        <taxon>Araneidae</taxon>
        <taxon>Araneus</taxon>
    </lineage>
</organism>
<dbReference type="EMBL" id="BGPR01002375">
    <property type="protein sequence ID" value="GBM72414.1"/>
    <property type="molecule type" value="Genomic_DNA"/>
</dbReference>
<accession>A0A4Y2I4D1</accession>
<reference evidence="1 2" key="1">
    <citation type="journal article" date="2019" name="Sci. Rep.">
        <title>Orb-weaving spider Araneus ventricosus genome elucidates the spidroin gene catalogue.</title>
        <authorList>
            <person name="Kono N."/>
            <person name="Nakamura H."/>
            <person name="Ohtoshi R."/>
            <person name="Moran D.A.P."/>
            <person name="Shinohara A."/>
            <person name="Yoshida Y."/>
            <person name="Fujiwara M."/>
            <person name="Mori M."/>
            <person name="Tomita M."/>
            <person name="Arakawa K."/>
        </authorList>
    </citation>
    <scope>NUCLEOTIDE SEQUENCE [LARGE SCALE GENOMIC DNA]</scope>
</reference>
<sequence length="97" mass="10810">MEAAELRWPVGKLSALGQEVRNSILLKMRLVWGLLHIKSCVVDKSSKVGFSCKYGEGGLLRCRLRHLTSDHSSKSRGPSKNIPRLASKLDTNITKLH</sequence>